<protein>
    <submittedName>
        <fullName evidence="2">DinB family protein</fullName>
    </submittedName>
</protein>
<dbReference type="Proteomes" id="UP001597344">
    <property type="component" value="Unassembled WGS sequence"/>
</dbReference>
<proteinExistence type="predicted"/>
<evidence type="ECO:0000313" key="3">
    <source>
        <dbReference type="Proteomes" id="UP001597344"/>
    </source>
</evidence>
<dbReference type="InterPro" id="IPR024775">
    <property type="entry name" value="DinB-like"/>
</dbReference>
<evidence type="ECO:0000313" key="2">
    <source>
        <dbReference type="EMBL" id="MFD2187446.1"/>
    </source>
</evidence>
<name>A0ABW5B035_9FLAO</name>
<dbReference type="Gene3D" id="1.20.120.450">
    <property type="entry name" value="dinb family like domain"/>
    <property type="match status" value="1"/>
</dbReference>
<dbReference type="SUPFAM" id="SSF109854">
    <property type="entry name" value="DinB/YfiT-like putative metalloenzymes"/>
    <property type="match status" value="1"/>
</dbReference>
<sequence>MNSIIQNIIQQLEDVQQGKPWIGSTFVSKLNQVDENEYFKRPIEDLHSVAEIISHLTLWRSEAILKVKTGKGSKSDDCEENWLPNDKLKVIGWDKIKSSYDKTLSDLIALLRIKNDDFLSKLYFDTDFKGYYTYNWLLSGMIQHDVYHLGQIGIIIKYLKMK</sequence>
<keyword evidence="3" id="KW-1185">Reference proteome</keyword>
<gene>
    <name evidence="2" type="ORF">ACFSJT_11655</name>
</gene>
<dbReference type="InterPro" id="IPR034660">
    <property type="entry name" value="DinB/YfiT-like"/>
</dbReference>
<dbReference type="EMBL" id="JBHUHY010000013">
    <property type="protein sequence ID" value="MFD2187446.1"/>
    <property type="molecule type" value="Genomic_DNA"/>
</dbReference>
<feature type="domain" description="DinB-like" evidence="1">
    <location>
        <begin position="30"/>
        <end position="152"/>
    </location>
</feature>
<reference evidence="3" key="1">
    <citation type="journal article" date="2019" name="Int. J. Syst. Evol. Microbiol.">
        <title>The Global Catalogue of Microorganisms (GCM) 10K type strain sequencing project: providing services to taxonomists for standard genome sequencing and annotation.</title>
        <authorList>
            <consortium name="The Broad Institute Genomics Platform"/>
            <consortium name="The Broad Institute Genome Sequencing Center for Infectious Disease"/>
            <person name="Wu L."/>
            <person name="Ma J."/>
        </authorList>
    </citation>
    <scope>NUCLEOTIDE SEQUENCE [LARGE SCALE GENOMIC DNA]</scope>
    <source>
        <strain evidence="3">DT92</strain>
    </source>
</reference>
<evidence type="ECO:0000259" key="1">
    <source>
        <dbReference type="Pfam" id="PF12867"/>
    </source>
</evidence>
<accession>A0ABW5B035</accession>
<organism evidence="2 3">
    <name type="scientific">Aquimarina celericrescens</name>
    <dbReference type="NCBI Taxonomy" id="1964542"/>
    <lineage>
        <taxon>Bacteria</taxon>
        <taxon>Pseudomonadati</taxon>
        <taxon>Bacteroidota</taxon>
        <taxon>Flavobacteriia</taxon>
        <taxon>Flavobacteriales</taxon>
        <taxon>Flavobacteriaceae</taxon>
        <taxon>Aquimarina</taxon>
    </lineage>
</organism>
<dbReference type="Pfam" id="PF12867">
    <property type="entry name" value="DinB_2"/>
    <property type="match status" value="1"/>
</dbReference>
<comment type="caution">
    <text evidence="2">The sequence shown here is derived from an EMBL/GenBank/DDBJ whole genome shotgun (WGS) entry which is preliminary data.</text>
</comment>
<dbReference type="RefSeq" id="WP_378320444.1">
    <property type="nucleotide sequence ID" value="NZ_JBHUHY010000013.1"/>
</dbReference>